<keyword evidence="9" id="KW-1133">Transmembrane helix</keyword>
<keyword evidence="12" id="KW-1185">Reference proteome</keyword>
<feature type="transmembrane region" description="Helical" evidence="9">
    <location>
        <begin position="42"/>
        <end position="61"/>
    </location>
</feature>
<evidence type="ECO:0000256" key="5">
    <source>
        <dbReference type="ARBA" id="ARBA00022827"/>
    </source>
</evidence>
<name>A0A1G6BIL6_9STRE</name>
<dbReference type="Pfam" id="PF08022">
    <property type="entry name" value="FAD_binding_8"/>
    <property type="match status" value="1"/>
</dbReference>
<evidence type="ECO:0000256" key="9">
    <source>
        <dbReference type="SAM" id="Phobius"/>
    </source>
</evidence>
<dbReference type="GO" id="GO:0016491">
    <property type="term" value="F:oxidoreductase activity"/>
    <property type="evidence" value="ECO:0007669"/>
    <property type="project" value="UniProtKB-KW"/>
</dbReference>
<evidence type="ECO:0000256" key="7">
    <source>
        <dbReference type="ARBA" id="ARBA00023004"/>
    </source>
</evidence>
<dbReference type="EMBL" id="FMXP01000012">
    <property type="protein sequence ID" value="SDB20417.1"/>
    <property type="molecule type" value="Genomic_DNA"/>
</dbReference>
<organism evidence="11 12">
    <name type="scientific">Streptococcus henryi</name>
    <dbReference type="NCBI Taxonomy" id="439219"/>
    <lineage>
        <taxon>Bacteria</taxon>
        <taxon>Bacillati</taxon>
        <taxon>Bacillota</taxon>
        <taxon>Bacilli</taxon>
        <taxon>Lactobacillales</taxon>
        <taxon>Streptococcaceae</taxon>
        <taxon>Streptococcus</taxon>
    </lineage>
</organism>
<feature type="transmembrane region" description="Helical" evidence="9">
    <location>
        <begin position="73"/>
        <end position="93"/>
    </location>
</feature>
<evidence type="ECO:0000259" key="10">
    <source>
        <dbReference type="PROSITE" id="PS51384"/>
    </source>
</evidence>
<dbReference type="InterPro" id="IPR017927">
    <property type="entry name" value="FAD-bd_FR_type"/>
</dbReference>
<dbReference type="SUPFAM" id="SSF52343">
    <property type="entry name" value="Ferredoxin reductase-like, C-terminal NADP-linked domain"/>
    <property type="match status" value="1"/>
</dbReference>
<sequence>MFSGYKYKIGMAWLIAIFVLPLPFLYTFSQGLPALYASQTSAFMYGVVAYVWMLFAIYIGTKPKWIDRLIGLPMAYMIHGILSLLAILLAFFHKEGSPSSGLIQLTGDYAFNLFLGLALYSLIFMAGWLTSRVRFLEAIKQTLEKIFKHELSVWIHRLNIIATLLVFIHVQLIDYVRENIAFMILFYAASLFVAISYAWNKLSDNAQGSQAQLVSNQEIAPNIRELVIQLPRKSGFKLKPGDYVFISFPQFQGMGEPHPFSLVNAPSGDGLLKLAIRGDGDFTRGLKDIPTKTEVVVDGGFGVYQSIIDDNQVKQLLIIGGGIGIVPLLSIIEGNPSIDTQLFYTVTKGTPFIYRDNITDWQKRPNFQAFCQEGRFKDEEILEALPKDLSQFLVLLGGPASMGRHWTKVLEKAGIAPSRIYYEEFSW</sequence>
<proteinExistence type="predicted"/>
<dbReference type="RefSeq" id="WP_074485910.1">
    <property type="nucleotide sequence ID" value="NZ_FMXP01000012.1"/>
</dbReference>
<dbReference type="InterPro" id="IPR017938">
    <property type="entry name" value="Riboflavin_synthase-like_b-brl"/>
</dbReference>
<dbReference type="Gene3D" id="2.40.30.10">
    <property type="entry name" value="Translation factors"/>
    <property type="match status" value="1"/>
</dbReference>
<keyword evidence="6" id="KW-0560">Oxidoreductase</keyword>
<reference evidence="11 12" key="1">
    <citation type="submission" date="2016-10" db="EMBL/GenBank/DDBJ databases">
        <authorList>
            <person name="de Groot N.N."/>
        </authorList>
    </citation>
    <scope>NUCLEOTIDE SEQUENCE [LARGE SCALE GENOMIC DNA]</scope>
    <source>
        <strain evidence="11 12">A-4</strain>
    </source>
</reference>
<dbReference type="AlphaFoldDB" id="A0A1G6BIL6"/>
<keyword evidence="9" id="KW-0472">Membrane</keyword>
<keyword evidence="8" id="KW-0411">Iron-sulfur</keyword>
<dbReference type="PANTHER" id="PTHR47354">
    <property type="entry name" value="NADH OXIDOREDUCTASE HCR"/>
    <property type="match status" value="1"/>
</dbReference>
<protein>
    <submittedName>
        <fullName evidence="11">Predicted ferric reductase</fullName>
    </submittedName>
</protein>
<evidence type="ECO:0000256" key="1">
    <source>
        <dbReference type="ARBA" id="ARBA00001974"/>
    </source>
</evidence>
<keyword evidence="3" id="KW-0001">2Fe-2S</keyword>
<dbReference type="Gene3D" id="3.40.50.80">
    <property type="entry name" value="Nucleotide-binding domain of ferredoxin-NADP reductase (FNR) module"/>
    <property type="match status" value="1"/>
</dbReference>
<accession>A0A1G6BIL6</accession>
<feature type="transmembrane region" description="Helical" evidence="9">
    <location>
        <begin position="12"/>
        <end position="36"/>
    </location>
</feature>
<keyword evidence="9" id="KW-0812">Transmembrane</keyword>
<evidence type="ECO:0000256" key="6">
    <source>
        <dbReference type="ARBA" id="ARBA00023002"/>
    </source>
</evidence>
<keyword evidence="2" id="KW-0285">Flavoprotein</keyword>
<feature type="transmembrane region" description="Helical" evidence="9">
    <location>
        <begin position="109"/>
        <end position="130"/>
    </location>
</feature>
<dbReference type="PROSITE" id="PS51384">
    <property type="entry name" value="FAD_FR"/>
    <property type="match status" value="1"/>
</dbReference>
<dbReference type="STRING" id="439219.SAMN02910293_01039"/>
<evidence type="ECO:0000256" key="8">
    <source>
        <dbReference type="ARBA" id="ARBA00023014"/>
    </source>
</evidence>
<evidence type="ECO:0000313" key="12">
    <source>
        <dbReference type="Proteomes" id="UP000182508"/>
    </source>
</evidence>
<dbReference type="GO" id="GO:0051537">
    <property type="term" value="F:2 iron, 2 sulfur cluster binding"/>
    <property type="evidence" value="ECO:0007669"/>
    <property type="project" value="UniProtKB-KW"/>
</dbReference>
<evidence type="ECO:0000256" key="2">
    <source>
        <dbReference type="ARBA" id="ARBA00022630"/>
    </source>
</evidence>
<dbReference type="SUPFAM" id="SSF63380">
    <property type="entry name" value="Riboflavin synthase domain-like"/>
    <property type="match status" value="1"/>
</dbReference>
<keyword evidence="7" id="KW-0408">Iron</keyword>
<evidence type="ECO:0000256" key="3">
    <source>
        <dbReference type="ARBA" id="ARBA00022714"/>
    </source>
</evidence>
<keyword evidence="5" id="KW-0274">FAD</keyword>
<dbReference type="PANTHER" id="PTHR47354:SF8">
    <property type="entry name" value="1,2-PHENYLACETYL-COA EPOXIDASE, SUBUNIT E"/>
    <property type="match status" value="1"/>
</dbReference>
<feature type="transmembrane region" description="Helical" evidence="9">
    <location>
        <begin position="151"/>
        <end position="173"/>
    </location>
</feature>
<feature type="domain" description="FAD-binding FR-type" evidence="10">
    <location>
        <begin position="206"/>
        <end position="307"/>
    </location>
</feature>
<dbReference type="GO" id="GO:0046872">
    <property type="term" value="F:metal ion binding"/>
    <property type="evidence" value="ECO:0007669"/>
    <property type="project" value="UniProtKB-KW"/>
</dbReference>
<feature type="transmembrane region" description="Helical" evidence="9">
    <location>
        <begin position="179"/>
        <end position="199"/>
    </location>
</feature>
<comment type="cofactor">
    <cofactor evidence="1">
        <name>FAD</name>
        <dbReference type="ChEBI" id="CHEBI:57692"/>
    </cofactor>
</comment>
<dbReference type="InterPro" id="IPR013112">
    <property type="entry name" value="FAD-bd_8"/>
</dbReference>
<gene>
    <name evidence="11" type="ORF">SAMN02910293_01039</name>
</gene>
<keyword evidence="4" id="KW-0479">Metal-binding</keyword>
<dbReference type="InterPro" id="IPR039261">
    <property type="entry name" value="FNR_nucleotide-bd"/>
</dbReference>
<evidence type="ECO:0000256" key="4">
    <source>
        <dbReference type="ARBA" id="ARBA00022723"/>
    </source>
</evidence>
<evidence type="ECO:0000313" key="11">
    <source>
        <dbReference type="EMBL" id="SDB20417.1"/>
    </source>
</evidence>
<dbReference type="GO" id="GO:0050660">
    <property type="term" value="F:flavin adenine dinucleotide binding"/>
    <property type="evidence" value="ECO:0007669"/>
    <property type="project" value="TreeGrafter"/>
</dbReference>
<dbReference type="Proteomes" id="UP000182508">
    <property type="component" value="Unassembled WGS sequence"/>
</dbReference>
<dbReference type="InterPro" id="IPR050415">
    <property type="entry name" value="MRET"/>
</dbReference>